<evidence type="ECO:0000313" key="2">
    <source>
        <dbReference type="Proteomes" id="UP000184330"/>
    </source>
</evidence>
<accession>A0A1L7XP87</accession>
<gene>
    <name evidence="1" type="ORF">PAC_16766</name>
</gene>
<dbReference type="AlphaFoldDB" id="A0A1L7XP87"/>
<dbReference type="InterPro" id="IPR029052">
    <property type="entry name" value="Metallo-depent_PP-like"/>
</dbReference>
<dbReference type="Proteomes" id="UP000184330">
    <property type="component" value="Unassembled WGS sequence"/>
</dbReference>
<keyword evidence="2" id="KW-1185">Reference proteome</keyword>
<dbReference type="EMBL" id="FJOG01000040">
    <property type="protein sequence ID" value="CZR66865.1"/>
    <property type="molecule type" value="Genomic_DNA"/>
</dbReference>
<sequence>MTVTTFITLGDPQLGTGDVSSLSTLNDYLNDISTKTYPDGMGLSTSIVNTPIGTPSGVFIAGDLTLDGGDRYGVEQADIFGKNPANYLGGNSLSNVRKLYDPWHTAKGVTPLTGCGSIYFGLGNHDFPDHCGGAGWRFFDNSYSDKKDYARYQMWDFIAQMHTGFTCKNRGPRFPIPIEHFDTAKEGSYDWKKYSFNYFIDLGPVDVYQLHSYGGDADNGRETGIDWLKRNLALRGYKRPVIIVQHFLFSDWYEIDPEDKVTGIWNLAQRDHLMTVLLPYNVLAVSVGHVHNPPGPLPRGVVWPIFQDVLPVDWAARKKPLNEILPGAAFYKRFGLFRVEGALWGQPPAPTTLDILYADGRKQPIDWTKGFTQTFDVPVALYVRDIQIVFMDKKDENTPLLPTPCTELSGQSCNINEGFGGSYVYIRPLLTTNPQEGIHSLTTWTSKDTFAYENLSKGTNTNNRYVIPVRSPPPDPESKPMTGLFLLRSEKAETIQDHPGFTGMTSNINEGRGKSFLYLIWRT</sequence>
<dbReference type="SUPFAM" id="SSF56300">
    <property type="entry name" value="Metallo-dependent phosphatases"/>
    <property type="match status" value="1"/>
</dbReference>
<reference evidence="1 2" key="1">
    <citation type="submission" date="2016-03" db="EMBL/GenBank/DDBJ databases">
        <authorList>
            <person name="Ploux O."/>
        </authorList>
    </citation>
    <scope>NUCLEOTIDE SEQUENCE [LARGE SCALE GENOMIC DNA]</scope>
    <source>
        <strain evidence="1 2">UAMH 11012</strain>
    </source>
</reference>
<organism evidence="1 2">
    <name type="scientific">Phialocephala subalpina</name>
    <dbReference type="NCBI Taxonomy" id="576137"/>
    <lineage>
        <taxon>Eukaryota</taxon>
        <taxon>Fungi</taxon>
        <taxon>Dikarya</taxon>
        <taxon>Ascomycota</taxon>
        <taxon>Pezizomycotina</taxon>
        <taxon>Leotiomycetes</taxon>
        <taxon>Helotiales</taxon>
        <taxon>Mollisiaceae</taxon>
        <taxon>Phialocephala</taxon>
        <taxon>Phialocephala fortinii species complex</taxon>
    </lineage>
</organism>
<evidence type="ECO:0000313" key="1">
    <source>
        <dbReference type="EMBL" id="CZR66865.1"/>
    </source>
</evidence>
<dbReference type="OrthoDB" id="3938940at2759"/>
<dbReference type="Gene3D" id="3.60.21.10">
    <property type="match status" value="1"/>
</dbReference>
<dbReference type="STRING" id="576137.A0A1L7XP87"/>
<name>A0A1L7XP87_9HELO</name>
<protein>
    <submittedName>
        <fullName evidence="1">Uncharacterized protein</fullName>
    </submittedName>
</protein>
<proteinExistence type="predicted"/>